<accession>A0A5J4WX32</accession>
<feature type="compositionally biased region" description="Low complexity" evidence="1">
    <location>
        <begin position="290"/>
        <end position="312"/>
    </location>
</feature>
<organism evidence="2 3">
    <name type="scientific">Streblomastix strix</name>
    <dbReference type="NCBI Taxonomy" id="222440"/>
    <lineage>
        <taxon>Eukaryota</taxon>
        <taxon>Metamonada</taxon>
        <taxon>Preaxostyla</taxon>
        <taxon>Oxymonadida</taxon>
        <taxon>Streblomastigidae</taxon>
        <taxon>Streblomastix</taxon>
    </lineage>
</organism>
<gene>
    <name evidence="2" type="ORF">EZS28_004857</name>
</gene>
<feature type="compositionally biased region" description="Basic and acidic residues" evidence="1">
    <location>
        <begin position="399"/>
        <end position="413"/>
    </location>
</feature>
<feature type="compositionally biased region" description="Polar residues" evidence="1">
    <location>
        <begin position="225"/>
        <end position="237"/>
    </location>
</feature>
<dbReference type="Proteomes" id="UP000324800">
    <property type="component" value="Unassembled WGS sequence"/>
</dbReference>
<name>A0A5J4WX32_9EUKA</name>
<protein>
    <submittedName>
        <fullName evidence="2">Uncharacterized protein</fullName>
    </submittedName>
</protein>
<evidence type="ECO:0000313" key="3">
    <source>
        <dbReference type="Proteomes" id="UP000324800"/>
    </source>
</evidence>
<feature type="compositionally biased region" description="Basic and acidic residues" evidence="1">
    <location>
        <begin position="243"/>
        <end position="266"/>
    </location>
</feature>
<proteinExistence type="predicted"/>
<feature type="region of interest" description="Disordered" evidence="1">
    <location>
        <begin position="207"/>
        <end position="271"/>
    </location>
</feature>
<dbReference type="AlphaFoldDB" id="A0A5J4WX32"/>
<evidence type="ECO:0000256" key="1">
    <source>
        <dbReference type="SAM" id="MobiDB-lite"/>
    </source>
</evidence>
<sequence length="617" mass="72628">MSKNQEKFLLASQKLFAVPNITPFVHEQIDLSFKQYDDKSLKKVKERALGEMELYRKSPLGQLFQQFYQHESEVLNKFIMSIMLYFQAFYEQRIFQNDMITMKDKKNPSLAAKKMIAHMRDPGREGRIKDCLDRYFMMASQAYFIVVIHACFAETHGQRYSDQVMQCFFKDLLDYTIYFCIEVIPSLREKGFDAEIRKELNNIMGSRMPQIGDKTMNADTDEGQSKLNASNQQQEQSGDLEVMMEKEKEKAKQREREKQQKKRAAEAHPLLDFAASNSPLLAVALANWSDDNQSNTSDNQQQNQSQNKANQNELTQKQSIDSNQQQLTPDHSESPSQSVYFNESYLDQMNWWNFKDLEIANVMKIADNAKRLMQGKKLKLFDEKDVDNQDQGLAEQDSDVIRRNKEVTNREQSPEGVNEENKTNQLQQSDNMNNTPPYQYEKNDMYIFRESHNLQRQYLKKKQGELNKLKKILSEKEYLKPIKPPFRTVENIINRANFFSPESDELTGRSGEEEMERMNIEYQRIVQTELEQMEVEKDIDKVALVERAWEKTEAEEKEALEMKKQQQILKNQSKVDSEFKSGDMDEELNAFKDLILEKPEWNHYQSKQIREVRDCLH</sequence>
<dbReference type="EMBL" id="SNRW01000713">
    <property type="protein sequence ID" value="KAA6399617.1"/>
    <property type="molecule type" value="Genomic_DNA"/>
</dbReference>
<feature type="compositionally biased region" description="Polar residues" evidence="1">
    <location>
        <begin position="423"/>
        <end position="437"/>
    </location>
</feature>
<feature type="compositionally biased region" description="Polar residues" evidence="1">
    <location>
        <begin position="313"/>
        <end position="336"/>
    </location>
</feature>
<feature type="region of interest" description="Disordered" evidence="1">
    <location>
        <begin position="387"/>
        <end position="439"/>
    </location>
</feature>
<comment type="caution">
    <text evidence="2">The sequence shown here is derived from an EMBL/GenBank/DDBJ whole genome shotgun (WGS) entry which is preliminary data.</text>
</comment>
<feature type="region of interest" description="Disordered" evidence="1">
    <location>
        <begin position="290"/>
        <end position="336"/>
    </location>
</feature>
<reference evidence="2 3" key="1">
    <citation type="submission" date="2019-03" db="EMBL/GenBank/DDBJ databases">
        <title>Single cell metagenomics reveals metabolic interactions within the superorganism composed of flagellate Streblomastix strix and complex community of Bacteroidetes bacteria on its surface.</title>
        <authorList>
            <person name="Treitli S.C."/>
            <person name="Kolisko M."/>
            <person name="Husnik F."/>
            <person name="Keeling P."/>
            <person name="Hampl V."/>
        </authorList>
    </citation>
    <scope>NUCLEOTIDE SEQUENCE [LARGE SCALE GENOMIC DNA]</scope>
    <source>
        <strain evidence="2">ST1C</strain>
    </source>
</reference>
<evidence type="ECO:0000313" key="2">
    <source>
        <dbReference type="EMBL" id="KAA6399617.1"/>
    </source>
</evidence>